<keyword evidence="3" id="KW-1185">Reference proteome</keyword>
<dbReference type="SUPFAM" id="SSF54695">
    <property type="entry name" value="POZ domain"/>
    <property type="match status" value="1"/>
</dbReference>
<dbReference type="Gene3D" id="3.30.710.10">
    <property type="entry name" value="Potassium Channel Kv1.1, Chain A"/>
    <property type="match status" value="1"/>
</dbReference>
<feature type="non-terminal residue" evidence="2">
    <location>
        <position position="111"/>
    </location>
</feature>
<gene>
    <name evidence="2" type="ORF">PMAYCL1PPCAC_24892</name>
</gene>
<evidence type="ECO:0000313" key="3">
    <source>
        <dbReference type="Proteomes" id="UP001328107"/>
    </source>
</evidence>
<dbReference type="InterPro" id="IPR011333">
    <property type="entry name" value="SKP1/BTB/POZ_sf"/>
</dbReference>
<dbReference type="PANTHER" id="PTHR22744">
    <property type="entry name" value="HELIX LOOP HELIX PROTEIN 21-RELATED"/>
    <property type="match status" value="1"/>
</dbReference>
<accession>A0AAN5D2T6</accession>
<dbReference type="AlphaFoldDB" id="A0AAN5D2T6"/>
<evidence type="ECO:0000313" key="2">
    <source>
        <dbReference type="EMBL" id="GMR54697.1"/>
    </source>
</evidence>
<sequence length="111" mass="12565">MSLSTTLVINGKKVYASKQILAVNSPVFKTMFFGNFAEKNKKEIELNDVDRREFVALLIYPSFKMITDDSAESLLKLTGRFQMVSVIDRVEEFLAASVLTPTLEKLRIADQ</sequence>
<proteinExistence type="predicted"/>
<dbReference type="CDD" id="cd18186">
    <property type="entry name" value="BTB_POZ_ZBTB_KLHL-like"/>
    <property type="match status" value="1"/>
</dbReference>
<protein>
    <recommendedName>
        <fullName evidence="1">BTB domain-containing protein</fullName>
    </recommendedName>
</protein>
<dbReference type="InterPro" id="IPR000210">
    <property type="entry name" value="BTB/POZ_dom"/>
</dbReference>
<evidence type="ECO:0000259" key="1">
    <source>
        <dbReference type="PROSITE" id="PS50097"/>
    </source>
</evidence>
<reference evidence="3" key="1">
    <citation type="submission" date="2022-10" db="EMBL/GenBank/DDBJ databases">
        <title>Genome assembly of Pristionchus species.</title>
        <authorList>
            <person name="Yoshida K."/>
            <person name="Sommer R.J."/>
        </authorList>
    </citation>
    <scope>NUCLEOTIDE SEQUENCE [LARGE SCALE GENOMIC DNA]</scope>
    <source>
        <strain evidence="3">RS5460</strain>
    </source>
</reference>
<dbReference type="SMART" id="SM00225">
    <property type="entry name" value="BTB"/>
    <property type="match status" value="1"/>
</dbReference>
<name>A0AAN5D2T6_9BILA</name>
<comment type="caution">
    <text evidence="2">The sequence shown here is derived from an EMBL/GenBank/DDBJ whole genome shotgun (WGS) entry which is preliminary data.</text>
</comment>
<feature type="domain" description="BTB" evidence="1">
    <location>
        <begin position="3"/>
        <end position="60"/>
    </location>
</feature>
<dbReference type="Proteomes" id="UP001328107">
    <property type="component" value="Unassembled WGS sequence"/>
</dbReference>
<dbReference type="PANTHER" id="PTHR22744:SF14">
    <property type="entry name" value="BTB DOMAIN-CONTAINING PROTEIN-RELATED"/>
    <property type="match status" value="1"/>
</dbReference>
<dbReference type="EMBL" id="BTRK01000005">
    <property type="protein sequence ID" value="GMR54697.1"/>
    <property type="molecule type" value="Genomic_DNA"/>
</dbReference>
<dbReference type="PROSITE" id="PS50097">
    <property type="entry name" value="BTB"/>
    <property type="match status" value="1"/>
</dbReference>
<organism evidence="2 3">
    <name type="scientific">Pristionchus mayeri</name>
    <dbReference type="NCBI Taxonomy" id="1317129"/>
    <lineage>
        <taxon>Eukaryota</taxon>
        <taxon>Metazoa</taxon>
        <taxon>Ecdysozoa</taxon>
        <taxon>Nematoda</taxon>
        <taxon>Chromadorea</taxon>
        <taxon>Rhabditida</taxon>
        <taxon>Rhabditina</taxon>
        <taxon>Diplogasteromorpha</taxon>
        <taxon>Diplogasteroidea</taxon>
        <taxon>Neodiplogasteridae</taxon>
        <taxon>Pristionchus</taxon>
    </lineage>
</organism>
<dbReference type="Pfam" id="PF00651">
    <property type="entry name" value="BTB"/>
    <property type="match status" value="1"/>
</dbReference>